<keyword evidence="4" id="KW-0472">Membrane</keyword>
<dbReference type="OrthoDB" id="4898945at2759"/>
<dbReference type="Proteomes" id="UP001063166">
    <property type="component" value="Unassembled WGS sequence"/>
</dbReference>
<evidence type="ECO:0000313" key="6">
    <source>
        <dbReference type="Proteomes" id="UP001063166"/>
    </source>
</evidence>
<evidence type="ECO:0000256" key="3">
    <source>
        <dbReference type="ARBA" id="ARBA00022525"/>
    </source>
</evidence>
<name>A0A9P3PGE5_LYOSH</name>
<evidence type="ECO:0000256" key="4">
    <source>
        <dbReference type="SAM" id="Phobius"/>
    </source>
</evidence>
<dbReference type="AlphaFoldDB" id="A0A9P3PGE5"/>
<dbReference type="Pfam" id="PF07249">
    <property type="entry name" value="Cerato-platanin"/>
    <property type="match status" value="1"/>
</dbReference>
<dbReference type="EMBL" id="BRPK01000002">
    <property type="protein sequence ID" value="GLB35510.1"/>
    <property type="molecule type" value="Genomic_DNA"/>
</dbReference>
<evidence type="ECO:0000313" key="5">
    <source>
        <dbReference type="EMBL" id="GLB35510.1"/>
    </source>
</evidence>
<organism evidence="5 6">
    <name type="scientific">Lyophyllum shimeji</name>
    <name type="common">Hon-shimeji</name>
    <name type="synonym">Tricholoma shimeji</name>
    <dbReference type="NCBI Taxonomy" id="47721"/>
    <lineage>
        <taxon>Eukaryota</taxon>
        <taxon>Fungi</taxon>
        <taxon>Dikarya</taxon>
        <taxon>Basidiomycota</taxon>
        <taxon>Agaricomycotina</taxon>
        <taxon>Agaricomycetes</taxon>
        <taxon>Agaricomycetidae</taxon>
        <taxon>Agaricales</taxon>
        <taxon>Tricholomatineae</taxon>
        <taxon>Lyophyllaceae</taxon>
        <taxon>Lyophyllum</taxon>
    </lineage>
</organism>
<feature type="transmembrane region" description="Helical" evidence="4">
    <location>
        <begin position="242"/>
        <end position="260"/>
    </location>
</feature>
<comment type="similarity">
    <text evidence="2">Belongs to the cerato-platanin family.</text>
</comment>
<keyword evidence="4" id="KW-1133">Transmembrane helix</keyword>
<accession>A0A9P3PGE5</accession>
<dbReference type="SUPFAM" id="SSF50685">
    <property type="entry name" value="Barwin-like endoglucanases"/>
    <property type="match status" value="1"/>
</dbReference>
<keyword evidence="3" id="KW-0964">Secreted</keyword>
<evidence type="ECO:0000256" key="1">
    <source>
        <dbReference type="ARBA" id="ARBA00004613"/>
    </source>
</evidence>
<sequence length="432" mass="46997">MNYDPGVVICVREGHQVNGLRQAPGPTELWCNADWSRAIFFVLGSRPQSTQLGAHSSEAIVYHLLVAIFLNHQHLALRFVRQAEYSRVAPLEITPKPDWLSGCLCYSKVSQMYRLGRCWNGVRWTSRRKNEDSMYAVLSLPTAGAMTGQAPVSICVSMLFRCFLRPVKPSPFEYFATCFPKLPNPATSIHLYPGISLGPDSYHCFMTLTGESQDPLAPHFLPAYSCNLKGAFPINDALDIDILASFLLSCLLSVIRRLLLTKGRGNGMLCPLVLVHVSCLLVFALVIVISLLYAMKFATVLALIPSALAVTLSYDPAYDKPAGDMNTVACSDGPHGLVDRFKTFGSLPHFPHIGGAQAVEGWNSLNCGTCWQLTYTNPEGVSKSINVTAMDHVAAGFNIALKAMDELTGNQAAQLGRVDVAAKQVAASVCGL</sequence>
<gene>
    <name evidence="5" type="ORF">LshimejAT787_0210750</name>
</gene>
<dbReference type="InterPro" id="IPR036908">
    <property type="entry name" value="RlpA-like_sf"/>
</dbReference>
<dbReference type="Gene3D" id="2.40.40.10">
    <property type="entry name" value="RlpA-like domain"/>
    <property type="match status" value="1"/>
</dbReference>
<keyword evidence="6" id="KW-1185">Reference proteome</keyword>
<proteinExistence type="inferred from homology"/>
<dbReference type="CDD" id="cd22778">
    <property type="entry name" value="DPBB_CEPL-like"/>
    <property type="match status" value="1"/>
</dbReference>
<dbReference type="InterPro" id="IPR010829">
    <property type="entry name" value="Cerato-platanin"/>
</dbReference>
<keyword evidence="4" id="KW-0812">Transmembrane</keyword>
<reference evidence="5" key="1">
    <citation type="submission" date="2022-07" db="EMBL/GenBank/DDBJ databases">
        <title>The genome of Lyophyllum shimeji provides insight into the initial evolution of ectomycorrhizal fungal genome.</title>
        <authorList>
            <person name="Kobayashi Y."/>
            <person name="Shibata T."/>
            <person name="Hirakawa H."/>
            <person name="Shigenobu S."/>
            <person name="Nishiyama T."/>
            <person name="Yamada A."/>
            <person name="Hasebe M."/>
            <person name="Kawaguchi M."/>
        </authorList>
    </citation>
    <scope>NUCLEOTIDE SEQUENCE</scope>
    <source>
        <strain evidence="5">AT787</strain>
    </source>
</reference>
<evidence type="ECO:0000256" key="2">
    <source>
        <dbReference type="ARBA" id="ARBA00010421"/>
    </source>
</evidence>
<feature type="transmembrane region" description="Helical" evidence="4">
    <location>
        <begin position="272"/>
        <end position="295"/>
    </location>
</feature>
<protein>
    <submittedName>
        <fullName evidence="5">Cerato-platanin</fullName>
    </submittedName>
</protein>
<comment type="caution">
    <text evidence="5">The sequence shown here is derived from an EMBL/GenBank/DDBJ whole genome shotgun (WGS) entry which is preliminary data.</text>
</comment>
<dbReference type="GO" id="GO:0005576">
    <property type="term" value="C:extracellular region"/>
    <property type="evidence" value="ECO:0007669"/>
    <property type="project" value="UniProtKB-SubCell"/>
</dbReference>
<comment type="subcellular location">
    <subcellularLocation>
        <location evidence="1">Secreted</location>
    </subcellularLocation>
</comment>